<dbReference type="OrthoDB" id="5401779at2759"/>
<proteinExistence type="predicted"/>
<evidence type="ECO:0000313" key="2">
    <source>
        <dbReference type="EMBL" id="ORY09169.1"/>
    </source>
</evidence>
<evidence type="ECO:0000313" key="3">
    <source>
        <dbReference type="Proteomes" id="UP000193144"/>
    </source>
</evidence>
<name>A0A1Y1ZG49_9PLEO</name>
<evidence type="ECO:0008006" key="4">
    <source>
        <dbReference type="Google" id="ProtNLM"/>
    </source>
</evidence>
<organism evidence="2 3">
    <name type="scientific">Clohesyomyces aquaticus</name>
    <dbReference type="NCBI Taxonomy" id="1231657"/>
    <lineage>
        <taxon>Eukaryota</taxon>
        <taxon>Fungi</taxon>
        <taxon>Dikarya</taxon>
        <taxon>Ascomycota</taxon>
        <taxon>Pezizomycotina</taxon>
        <taxon>Dothideomycetes</taxon>
        <taxon>Pleosporomycetidae</taxon>
        <taxon>Pleosporales</taxon>
        <taxon>Lindgomycetaceae</taxon>
        <taxon>Clohesyomyces</taxon>
    </lineage>
</organism>
<keyword evidence="1" id="KW-0732">Signal</keyword>
<comment type="caution">
    <text evidence="2">The sequence shown here is derived from an EMBL/GenBank/DDBJ whole genome shotgun (WGS) entry which is preliminary data.</text>
</comment>
<dbReference type="AlphaFoldDB" id="A0A1Y1ZG49"/>
<evidence type="ECO:0000256" key="1">
    <source>
        <dbReference type="SAM" id="SignalP"/>
    </source>
</evidence>
<dbReference type="EMBL" id="MCFA01000090">
    <property type="protein sequence ID" value="ORY09169.1"/>
    <property type="molecule type" value="Genomic_DNA"/>
</dbReference>
<feature type="signal peptide" evidence="1">
    <location>
        <begin position="1"/>
        <end position="19"/>
    </location>
</feature>
<accession>A0A1Y1ZG49</accession>
<sequence length="80" mass="8617">MLFAYLLSATVVLCGPCNPATRGGVTLCLKNVNLVASVSNIVTDVFVPVIPMPSIWSLYLPVRENVSRWGPGVTGDREQI</sequence>
<dbReference type="Proteomes" id="UP000193144">
    <property type="component" value="Unassembled WGS sequence"/>
</dbReference>
<protein>
    <recommendedName>
        <fullName evidence="4">Secreted protein</fullName>
    </recommendedName>
</protein>
<feature type="chain" id="PRO_5012372637" description="Secreted protein" evidence="1">
    <location>
        <begin position="20"/>
        <end position="80"/>
    </location>
</feature>
<keyword evidence="3" id="KW-1185">Reference proteome</keyword>
<reference evidence="2 3" key="1">
    <citation type="submission" date="2016-07" db="EMBL/GenBank/DDBJ databases">
        <title>Pervasive Adenine N6-methylation of Active Genes in Fungi.</title>
        <authorList>
            <consortium name="DOE Joint Genome Institute"/>
            <person name="Mondo S.J."/>
            <person name="Dannebaum R.O."/>
            <person name="Kuo R.C."/>
            <person name="Labutti K."/>
            <person name="Haridas S."/>
            <person name="Kuo A."/>
            <person name="Salamov A."/>
            <person name="Ahrendt S.R."/>
            <person name="Lipzen A."/>
            <person name="Sullivan W."/>
            <person name="Andreopoulos W.B."/>
            <person name="Clum A."/>
            <person name="Lindquist E."/>
            <person name="Daum C."/>
            <person name="Ramamoorthy G.K."/>
            <person name="Gryganskyi A."/>
            <person name="Culley D."/>
            <person name="Magnuson J.K."/>
            <person name="James T.Y."/>
            <person name="O'Malley M.A."/>
            <person name="Stajich J.E."/>
            <person name="Spatafora J.W."/>
            <person name="Visel A."/>
            <person name="Grigoriev I.V."/>
        </authorList>
    </citation>
    <scope>NUCLEOTIDE SEQUENCE [LARGE SCALE GENOMIC DNA]</scope>
    <source>
        <strain evidence="2 3">CBS 115471</strain>
    </source>
</reference>
<gene>
    <name evidence="2" type="ORF">BCR34DRAFT_568897</name>
</gene>